<feature type="coiled-coil region" evidence="9">
    <location>
        <begin position="1141"/>
        <end position="1199"/>
    </location>
</feature>
<protein>
    <recommendedName>
        <fullName evidence="3">Centrosomal protein of 162 kDa</fullName>
    </recommendedName>
</protein>
<gene>
    <name evidence="11" type="primary">KIAA1009</name>
</gene>
<evidence type="ECO:0000313" key="11">
    <source>
        <dbReference type="EMBL" id="SBR39531.1"/>
    </source>
</evidence>
<feature type="coiled-coil region" evidence="9">
    <location>
        <begin position="975"/>
        <end position="1002"/>
    </location>
</feature>
<evidence type="ECO:0000256" key="5">
    <source>
        <dbReference type="ARBA" id="ARBA00022701"/>
    </source>
</evidence>
<feature type="compositionally biased region" description="Polar residues" evidence="10">
    <location>
        <begin position="428"/>
        <end position="442"/>
    </location>
</feature>
<feature type="region of interest" description="Disordered" evidence="10">
    <location>
        <begin position="21"/>
        <end position="97"/>
    </location>
</feature>
<reference evidence="11" key="2">
    <citation type="submission" date="2016-06" db="EMBL/GenBank/DDBJ databases">
        <title>The genome of a short-lived fish provides insights into sex chromosome evolution and the genetic control of aging.</title>
        <authorList>
            <person name="Reichwald K."/>
            <person name="Felder M."/>
            <person name="Petzold A."/>
            <person name="Koch P."/>
            <person name="Groth M."/>
            <person name="Platzer M."/>
        </authorList>
    </citation>
    <scope>NUCLEOTIDE SEQUENCE</scope>
    <source>
        <tissue evidence="11">Brain</tissue>
    </source>
</reference>
<dbReference type="GO" id="GO:0034451">
    <property type="term" value="C:centriolar satellite"/>
    <property type="evidence" value="ECO:0007669"/>
    <property type="project" value="TreeGrafter"/>
</dbReference>
<feature type="coiled-coil region" evidence="9">
    <location>
        <begin position="851"/>
        <end position="951"/>
    </location>
</feature>
<feature type="compositionally biased region" description="Basic and acidic residues" evidence="10">
    <location>
        <begin position="209"/>
        <end position="218"/>
    </location>
</feature>
<evidence type="ECO:0000256" key="9">
    <source>
        <dbReference type="SAM" id="Coils"/>
    </source>
</evidence>
<evidence type="ECO:0000256" key="10">
    <source>
        <dbReference type="SAM" id="MobiDB-lite"/>
    </source>
</evidence>
<reference evidence="11" key="1">
    <citation type="submission" date="2016-05" db="EMBL/GenBank/DDBJ databases">
        <authorList>
            <person name="Lavstsen T."/>
            <person name="Jespersen J.S."/>
        </authorList>
    </citation>
    <scope>NUCLEOTIDE SEQUENCE</scope>
    <source>
        <tissue evidence="11">Brain</tissue>
    </source>
</reference>
<feature type="region of interest" description="Disordered" evidence="10">
    <location>
        <begin position="317"/>
        <end position="341"/>
    </location>
</feature>
<feature type="region of interest" description="Disordered" evidence="10">
    <location>
        <begin position="700"/>
        <end position="722"/>
    </location>
</feature>
<name>A0A1A8L579_9TELE</name>
<keyword evidence="8" id="KW-0206">Cytoskeleton</keyword>
<evidence type="ECO:0000256" key="6">
    <source>
        <dbReference type="ARBA" id="ARBA00022794"/>
    </source>
</evidence>
<keyword evidence="5" id="KW-0493">Microtubule</keyword>
<keyword evidence="6" id="KW-0970">Cilium biogenesis/degradation</keyword>
<evidence type="ECO:0000256" key="4">
    <source>
        <dbReference type="ARBA" id="ARBA00022490"/>
    </source>
</evidence>
<evidence type="ECO:0000256" key="7">
    <source>
        <dbReference type="ARBA" id="ARBA00023054"/>
    </source>
</evidence>
<evidence type="ECO:0000256" key="1">
    <source>
        <dbReference type="ARBA" id="ARBA00004114"/>
    </source>
</evidence>
<evidence type="ECO:0000256" key="8">
    <source>
        <dbReference type="ARBA" id="ARBA00023212"/>
    </source>
</evidence>
<feature type="region of interest" description="Disordered" evidence="10">
    <location>
        <begin position="374"/>
        <end position="511"/>
    </location>
</feature>
<feature type="compositionally biased region" description="Basic and acidic residues" evidence="10">
    <location>
        <begin position="258"/>
        <end position="269"/>
    </location>
</feature>
<feature type="compositionally biased region" description="Polar residues" evidence="10">
    <location>
        <begin position="29"/>
        <end position="44"/>
    </location>
</feature>
<evidence type="ECO:0000256" key="2">
    <source>
        <dbReference type="ARBA" id="ARBA00009485"/>
    </source>
</evidence>
<dbReference type="InterPro" id="IPR038774">
    <property type="entry name" value="CEP162-like"/>
</dbReference>
<feature type="compositionally biased region" description="Basic and acidic residues" evidence="10">
    <location>
        <begin position="500"/>
        <end position="510"/>
    </location>
</feature>
<evidence type="ECO:0000256" key="3">
    <source>
        <dbReference type="ARBA" id="ARBA00021406"/>
    </source>
</evidence>
<feature type="compositionally biased region" description="Basic residues" evidence="10">
    <location>
        <begin position="71"/>
        <end position="81"/>
    </location>
</feature>
<comment type="subcellular location">
    <subcellularLocation>
        <location evidence="1">Cytoplasm</location>
        <location evidence="1">Cytoskeleton</location>
        <location evidence="1">Microtubule organizing center</location>
        <location evidence="1">Centrosome</location>
        <location evidence="1">Centriole</location>
    </subcellularLocation>
</comment>
<feature type="compositionally biased region" description="Basic and acidic residues" evidence="10">
    <location>
        <begin position="374"/>
        <end position="384"/>
    </location>
</feature>
<accession>A0A1A8L579</accession>
<feature type="compositionally biased region" description="Acidic residues" evidence="10">
    <location>
        <begin position="219"/>
        <end position="229"/>
    </location>
</feature>
<keyword evidence="4" id="KW-0963">Cytoplasm</keyword>
<dbReference type="GO" id="GO:0060271">
    <property type="term" value="P:cilium assembly"/>
    <property type="evidence" value="ECO:0007669"/>
    <property type="project" value="TreeGrafter"/>
</dbReference>
<sequence length="1290" mass="146781">MAHRLTKEDLDAQFEQFLRESVSDESVDLGSSNKPLQAQSQKPNQKPKVSWWQDDDHSSGATTEVLSGSRKSYRKSLRKSRPVLEVEGDPGSPGMRAEGLDATFITWGSSKTEDTLLLPVSSESELMPAVDVTNVGLETQEEEEEKARFFAQLESGTSSTIDYSKLNRELDSTSSIMATDLRIAENVEMEQNKEADKVMVAEAVGKFQDHAESPHYSEDFEDDEDIKELEEEKTKMSPSLEGSKRPYCIEVPVEVIGEEDRRKDTDGSPDRGQVYGQSGGSEMEALHEAYRQIQTTKDSEDHLHSSLKENEGIVRRESPLSSPQHVQNPLQLASTSESGLPTAEELMRPIQPADNQTRGFTLQPFRGAEPLNTEETHIESDLKQPGKIGPTTGVEGIWELKNDLSKSPEPPNHDLTWSIREEVDRLMQDQNDSSQTHSSNAQKHLASRGSSGFHFSASSETTTMRGRAVDRRAAMNYKSSRMSKTAAVPTTLPSKTKPTKNPERDDRVSAESDVNVISNLFGLVQPSEAVLQQQKDSSHHLDAAEDVPASQASSLPRPHTGLQTEEEEANRKRRHLELAGPVTEERLVQINKEIMEQEVLIKGYQQENEKLYLEMKSQQARRKVNEEAMFSENQRLLSQLAFTQEQLRRATRPLASMCAMNHSQQISDLLVQIRVLQKNETKLSEDNQRLTQEKQSLESDLQLMKGRDPGKAQVTPTSDKTLEPQVLEEKHKQEVAALTEKLQRFSEQRELLDRDAGRLKAATAEILQLKEQVEKLKQEVVRRSSVQQKKSRGRSADTKKIQDLERQVKELKQILRSNNPNSLPAMIYAASMADSDEHGSSFRMASSGGINSLLEHRIQHLEAELEGHDEEAKRSLQAMEQRFHRLKLQYENQIHQLELQLAQRQQVEATPGSDLWVSKCRRLEDELQLLKDNHQEKENYLQEQIKSLQKQVKNMARPSPCRHQRQAEAAFGARIERLNQELATKTRRIQELRRTVEGMQKEKRNVLFAPNPPPDFYSSDSKQLPGQIKSHFSAAEAETDDAGTFPPAQYDKTYQPTAFTGDHITEVLQENEALKQRVEQLQQEKEHKEEVLRVEAMQAKQELCRLKELHAEQLSSLKVEHLRVLDSLRSAHAVEHSSSKVAELTNTLNCQEIAMKHVQEQLSELQGCKEALRLSQGREEVLQKQLTRLLQELKEARGAQSSEVKLLCSLERKIMTMELRQQHREEELQQLIQGPWQTPAADLQSEVECWRRLAQDKSRELDVFRTELDSILDILRHLQKQEVFSYPHKL</sequence>
<organism evidence="11">
    <name type="scientific">Nothobranchius pienaari</name>
    <dbReference type="NCBI Taxonomy" id="704102"/>
    <lineage>
        <taxon>Eukaryota</taxon>
        <taxon>Metazoa</taxon>
        <taxon>Chordata</taxon>
        <taxon>Craniata</taxon>
        <taxon>Vertebrata</taxon>
        <taxon>Euteleostomi</taxon>
        <taxon>Actinopterygii</taxon>
        <taxon>Neopterygii</taxon>
        <taxon>Teleostei</taxon>
        <taxon>Neoteleostei</taxon>
        <taxon>Acanthomorphata</taxon>
        <taxon>Ovalentaria</taxon>
        <taxon>Atherinomorphae</taxon>
        <taxon>Cyprinodontiformes</taxon>
        <taxon>Nothobranchiidae</taxon>
        <taxon>Nothobranchius</taxon>
    </lineage>
</organism>
<feature type="compositionally biased region" description="Polar residues" evidence="10">
    <location>
        <begin position="319"/>
        <end position="339"/>
    </location>
</feature>
<feature type="coiled-coil region" evidence="9">
    <location>
        <begin position="1064"/>
        <end position="1098"/>
    </location>
</feature>
<dbReference type="GO" id="GO:0005879">
    <property type="term" value="C:axonemal microtubule"/>
    <property type="evidence" value="ECO:0007669"/>
    <property type="project" value="TreeGrafter"/>
</dbReference>
<dbReference type="PANTHER" id="PTHR34031">
    <property type="entry name" value="CENTROSOMAL PROTEIN OF 162 KDA"/>
    <property type="match status" value="1"/>
</dbReference>
<feature type="region of interest" description="Disordered" evidence="10">
    <location>
        <begin position="530"/>
        <end position="578"/>
    </location>
</feature>
<dbReference type="GO" id="GO:0005654">
    <property type="term" value="C:nucleoplasm"/>
    <property type="evidence" value="ECO:0007669"/>
    <property type="project" value="TreeGrafter"/>
</dbReference>
<dbReference type="PANTHER" id="PTHR34031:SF1">
    <property type="entry name" value="CENTROSOMAL PROTEIN OF 162 KDA"/>
    <property type="match status" value="1"/>
</dbReference>
<feature type="region of interest" description="Disordered" evidence="10">
    <location>
        <begin position="209"/>
        <end position="287"/>
    </location>
</feature>
<comment type="similarity">
    <text evidence="2">Belongs to the CEP162 family.</text>
</comment>
<dbReference type="GO" id="GO:0005814">
    <property type="term" value="C:centriole"/>
    <property type="evidence" value="ECO:0007669"/>
    <property type="project" value="UniProtKB-SubCell"/>
</dbReference>
<proteinExistence type="inferred from homology"/>
<keyword evidence="7 9" id="KW-0175">Coiled coil</keyword>
<dbReference type="EMBL" id="HAEF01002149">
    <property type="protein sequence ID" value="SBR39531.1"/>
    <property type="molecule type" value="Transcribed_RNA"/>
</dbReference>
<feature type="coiled-coil region" evidence="9">
    <location>
        <begin position="587"/>
        <end position="621"/>
    </location>
</feature>